<dbReference type="OrthoDB" id="4573980at2"/>
<dbReference type="EMBL" id="UGRU01000001">
    <property type="protein sequence ID" value="SUA48711.1"/>
    <property type="molecule type" value="Genomic_DNA"/>
</dbReference>
<accession>A0A378X7R4</accession>
<dbReference type="AlphaFoldDB" id="A0A378X7R4"/>
<evidence type="ECO:0000313" key="3">
    <source>
        <dbReference type="Proteomes" id="UP000255082"/>
    </source>
</evidence>
<dbReference type="InterPro" id="IPR014721">
    <property type="entry name" value="Ribsml_uS5_D2-typ_fold_subgr"/>
</dbReference>
<gene>
    <name evidence="2" type="primary">comM_3</name>
    <name evidence="2" type="ORF">NCTC13184_07266</name>
</gene>
<dbReference type="RefSeq" id="WP_084492112.1">
    <property type="nucleotide sequence ID" value="NZ_JAJFOE010000002.1"/>
</dbReference>
<proteinExistence type="predicted"/>
<dbReference type="Pfam" id="PF13541">
    <property type="entry name" value="ChlI"/>
    <property type="match status" value="1"/>
</dbReference>
<feature type="region of interest" description="Disordered" evidence="1">
    <location>
        <begin position="181"/>
        <end position="213"/>
    </location>
</feature>
<organism evidence="2 3">
    <name type="scientific">Nocardia africana</name>
    <dbReference type="NCBI Taxonomy" id="134964"/>
    <lineage>
        <taxon>Bacteria</taxon>
        <taxon>Bacillati</taxon>
        <taxon>Actinomycetota</taxon>
        <taxon>Actinomycetes</taxon>
        <taxon>Mycobacteriales</taxon>
        <taxon>Nocardiaceae</taxon>
        <taxon>Nocardia</taxon>
    </lineage>
</organism>
<evidence type="ECO:0000256" key="1">
    <source>
        <dbReference type="SAM" id="MobiDB-lite"/>
    </source>
</evidence>
<protein>
    <submittedName>
        <fullName evidence="2">Competence protein ComM</fullName>
    </submittedName>
</protein>
<name>A0A378X7R4_9NOCA</name>
<feature type="compositionally biased region" description="Low complexity" evidence="1">
    <location>
        <begin position="188"/>
        <end position="199"/>
    </location>
</feature>
<evidence type="ECO:0000313" key="2">
    <source>
        <dbReference type="EMBL" id="SUA48711.1"/>
    </source>
</evidence>
<dbReference type="Proteomes" id="UP000255082">
    <property type="component" value="Unassembled WGS sequence"/>
</dbReference>
<reference evidence="2 3" key="1">
    <citation type="submission" date="2018-06" db="EMBL/GenBank/DDBJ databases">
        <authorList>
            <consortium name="Pathogen Informatics"/>
            <person name="Doyle S."/>
        </authorList>
    </citation>
    <scope>NUCLEOTIDE SEQUENCE [LARGE SCALE GENOMIC DNA]</scope>
    <source>
        <strain evidence="2 3">NCTC13184</strain>
    </source>
</reference>
<dbReference type="SUPFAM" id="SSF54211">
    <property type="entry name" value="Ribosomal protein S5 domain 2-like"/>
    <property type="match status" value="1"/>
</dbReference>
<sequence length="378" mass="40375">MSRAQTGAVTMDDRHTHVVTIDAAVAAAAPPPTNAGHSRPSYSNLHCARDRVRAAIYNSGASWPDGHLTLTSSHPDIYRGTADLAIAVAVLAAAGTVTVPANTVFIGELALDGRLRHTAQIQDAVLAAHAAGFTRAVIPADSLDDAAEFPESITVLEADTLATVMAWLARDTHRYGRYRVERPGLHGSSPSLTPLPTSSAGATATRKANRMPKHTNKDLALRLMSVINHGMEHGEIDWNCRSFSEIIATSDDPTHALDPVIEARERDSGQHRDQFMPDVYKIVDRMLAGRLTVGPDHNPTYYIGTVLDGYVAAEAPLVHLDDPVTSDNEISLSITEPSQCGTVILSGSQVDALIAGLIRWRTAHPDRDTALGDDSASG</sequence>
<dbReference type="InterPro" id="IPR020568">
    <property type="entry name" value="Ribosomal_Su5_D2-typ_SF"/>
</dbReference>
<dbReference type="Gene3D" id="3.30.230.10">
    <property type="match status" value="1"/>
</dbReference>